<evidence type="ECO:0000256" key="1">
    <source>
        <dbReference type="ARBA" id="ARBA00001974"/>
    </source>
</evidence>
<evidence type="ECO:0000259" key="5">
    <source>
        <dbReference type="Pfam" id="PF00890"/>
    </source>
</evidence>
<feature type="domain" description="FAD-dependent oxidoreductase 2 FAD-binding" evidence="5">
    <location>
        <begin position="269"/>
        <end position="531"/>
    </location>
</feature>
<dbReference type="Proteomes" id="UP001428817">
    <property type="component" value="Unassembled WGS sequence"/>
</dbReference>
<dbReference type="Gene3D" id="3.90.700.10">
    <property type="entry name" value="Succinate dehydrogenase/fumarate reductase flavoprotein, catalytic domain"/>
    <property type="match status" value="1"/>
</dbReference>
<evidence type="ECO:0000313" key="6">
    <source>
        <dbReference type="EMBL" id="GAA5169419.1"/>
    </source>
</evidence>
<dbReference type="PANTHER" id="PTHR43400:SF10">
    <property type="entry name" value="3-OXOSTEROID 1-DEHYDROGENASE"/>
    <property type="match status" value="1"/>
</dbReference>
<dbReference type="InterPro" id="IPR027477">
    <property type="entry name" value="Succ_DH/fumarate_Rdtase_cat_sf"/>
</dbReference>
<keyword evidence="2" id="KW-0285">Flavoprotein</keyword>
<comment type="cofactor">
    <cofactor evidence="1">
        <name>FAD</name>
        <dbReference type="ChEBI" id="CHEBI:57692"/>
    </cofactor>
</comment>
<organism evidence="6 7">
    <name type="scientific">Pseudonocardia eucalypti</name>
    <dbReference type="NCBI Taxonomy" id="648755"/>
    <lineage>
        <taxon>Bacteria</taxon>
        <taxon>Bacillati</taxon>
        <taxon>Actinomycetota</taxon>
        <taxon>Actinomycetes</taxon>
        <taxon>Pseudonocardiales</taxon>
        <taxon>Pseudonocardiaceae</taxon>
        <taxon>Pseudonocardia</taxon>
    </lineage>
</organism>
<dbReference type="InterPro" id="IPR003953">
    <property type="entry name" value="FAD-dep_OxRdtase_2_FAD-bd"/>
</dbReference>
<evidence type="ECO:0000256" key="2">
    <source>
        <dbReference type="ARBA" id="ARBA00022630"/>
    </source>
</evidence>
<keyword evidence="4" id="KW-0560">Oxidoreductase</keyword>
<dbReference type="Pfam" id="PF00890">
    <property type="entry name" value="FAD_binding_2"/>
    <property type="match status" value="2"/>
</dbReference>
<dbReference type="InterPro" id="IPR036188">
    <property type="entry name" value="FAD/NAD-bd_sf"/>
</dbReference>
<reference evidence="7" key="1">
    <citation type="journal article" date="2019" name="Int. J. Syst. Evol. Microbiol.">
        <title>The Global Catalogue of Microorganisms (GCM) 10K type strain sequencing project: providing services to taxonomists for standard genome sequencing and annotation.</title>
        <authorList>
            <consortium name="The Broad Institute Genomics Platform"/>
            <consortium name="The Broad Institute Genome Sequencing Center for Infectious Disease"/>
            <person name="Wu L."/>
            <person name="Ma J."/>
        </authorList>
    </citation>
    <scope>NUCLEOTIDE SEQUENCE [LARGE SCALE GENOMIC DNA]</scope>
    <source>
        <strain evidence="7">JCM 18303</strain>
    </source>
</reference>
<dbReference type="SUPFAM" id="SSF56425">
    <property type="entry name" value="Succinate dehydrogenase/fumarate reductase flavoprotein, catalytic domain"/>
    <property type="match status" value="1"/>
</dbReference>
<proteinExistence type="predicted"/>
<evidence type="ECO:0000256" key="3">
    <source>
        <dbReference type="ARBA" id="ARBA00022827"/>
    </source>
</evidence>
<keyword evidence="3" id="KW-0274">FAD</keyword>
<feature type="domain" description="FAD-dependent oxidoreductase 2 FAD-binding" evidence="5">
    <location>
        <begin position="8"/>
        <end position="191"/>
    </location>
</feature>
<name>A0ABP9QYS3_9PSEU</name>
<evidence type="ECO:0000313" key="7">
    <source>
        <dbReference type="Proteomes" id="UP001428817"/>
    </source>
</evidence>
<keyword evidence="7" id="KW-1185">Reference proteome</keyword>
<gene>
    <name evidence="6" type="ORF">GCM10023321_65020</name>
</gene>
<sequence length="566" mass="58447">MVEELVADVVVVGFGAAGACAAIEAARGGASVVVLDRFSGGGATALSGGVVYAGGGTSVQRAAGVSDTPEDMYRYLREEVGDGVREETLRRFCEGSVEMIDWLASLGVPFRPDLCPYKTSYPSDRHFLYYSGSEAAGGFRDVATPAPRGHRAVGRGISGAALFGALAGAARRAGAQVLTSTKVVALEVESGPHTRSGAGPRAIADGPAPNGVCEPEGEVAGESGTRERVAGVTAVRVTGWAGCVHRVVSRFAAKPGLYYPPLRRVLHAGAEWVERRYGRPVRVLARRGVVLSSGGFIANRELVREHAPAHRGGLALGTPGDDGTGLRLGQSVGGATAELGSISVWRFITPPSAFLGAVLVDAAGRRVCDESRYGAALGHALVTEHGGRGWLVVDAALVREARRQLGEQTVWFQRLQAEYLLRSRASSGATLAEAAAAAGVDPEGVSATVKAHNEAAGAGQPDPAGKPAEFVHPLVEPPFALLDISIAPSAFYPCPMMTLGGLVVDEETGAVLSEGGPIPGLYAAGRTAVGICTRSYVSGLSLADCVFSGRRAGRAALSLDTNENVF</sequence>
<dbReference type="SUPFAM" id="SSF51905">
    <property type="entry name" value="FAD/NAD(P)-binding domain"/>
    <property type="match status" value="1"/>
</dbReference>
<protein>
    <submittedName>
        <fullName evidence="6">FAD-binding protein</fullName>
    </submittedName>
</protein>
<dbReference type="InterPro" id="IPR050315">
    <property type="entry name" value="FAD-oxidoreductase_2"/>
</dbReference>
<dbReference type="EMBL" id="BAABJP010000043">
    <property type="protein sequence ID" value="GAA5169419.1"/>
    <property type="molecule type" value="Genomic_DNA"/>
</dbReference>
<dbReference type="PANTHER" id="PTHR43400">
    <property type="entry name" value="FUMARATE REDUCTASE"/>
    <property type="match status" value="1"/>
</dbReference>
<comment type="caution">
    <text evidence="6">The sequence shown here is derived from an EMBL/GenBank/DDBJ whole genome shotgun (WGS) entry which is preliminary data.</text>
</comment>
<accession>A0ABP9QYS3</accession>
<dbReference type="Gene3D" id="3.50.50.60">
    <property type="entry name" value="FAD/NAD(P)-binding domain"/>
    <property type="match status" value="3"/>
</dbReference>
<evidence type="ECO:0000256" key="4">
    <source>
        <dbReference type="ARBA" id="ARBA00023002"/>
    </source>
</evidence>
<dbReference type="PRINTS" id="PR00411">
    <property type="entry name" value="PNDRDTASEI"/>
</dbReference>